<evidence type="ECO:0000256" key="1">
    <source>
        <dbReference type="PROSITE-ProRule" id="PRU00285"/>
    </source>
</evidence>
<dbReference type="OrthoDB" id="9792695at2"/>
<dbReference type="AlphaFoldDB" id="A0A0E2Z1S5"/>
<accession>A0A0E2Z1S5</accession>
<organism evidence="4 5">
    <name type="scientific">Nitrosococcus oceani C-27</name>
    <dbReference type="NCBI Taxonomy" id="314279"/>
    <lineage>
        <taxon>Bacteria</taxon>
        <taxon>Pseudomonadati</taxon>
        <taxon>Pseudomonadota</taxon>
        <taxon>Gammaproteobacteria</taxon>
        <taxon>Chromatiales</taxon>
        <taxon>Chromatiaceae</taxon>
        <taxon>Nitrosococcus</taxon>
    </lineage>
</organism>
<sequence length="124" mass="14712">MATYFSSMKQVFINSEEQAYQESVWQPPADIYRIERGWLVKLDLAGIRNEDIHLSIHEQRLVVQGLRRDWIVEAGQQYYSMEIAYNRFRRAIEFPAPLEQARITTKYRDGMLLIWLEVTSQEGL</sequence>
<evidence type="ECO:0000256" key="2">
    <source>
        <dbReference type="RuleBase" id="RU003616"/>
    </source>
</evidence>
<evidence type="ECO:0000313" key="4">
    <source>
        <dbReference type="EMBL" id="KFI19608.1"/>
    </source>
</evidence>
<protein>
    <submittedName>
        <fullName evidence="4">Heat-shock protein Hsp20</fullName>
    </submittedName>
</protein>
<dbReference type="InterPro" id="IPR008978">
    <property type="entry name" value="HSP20-like_chaperone"/>
</dbReference>
<proteinExistence type="inferred from homology"/>
<dbReference type="Proteomes" id="UP000028839">
    <property type="component" value="Unassembled WGS sequence"/>
</dbReference>
<dbReference type="CDD" id="cd06464">
    <property type="entry name" value="ACD_sHsps-like"/>
    <property type="match status" value="1"/>
</dbReference>
<dbReference type="SUPFAM" id="SSF49764">
    <property type="entry name" value="HSP20-like chaperones"/>
    <property type="match status" value="1"/>
</dbReference>
<dbReference type="Pfam" id="PF00011">
    <property type="entry name" value="HSP20"/>
    <property type="match status" value="1"/>
</dbReference>
<feature type="domain" description="SHSP" evidence="3">
    <location>
        <begin position="20"/>
        <end position="124"/>
    </location>
</feature>
<name>A0A0E2Z1S5_9GAMM</name>
<comment type="caution">
    <text evidence="4">The sequence shown here is derived from an EMBL/GenBank/DDBJ whole genome shotgun (WGS) entry which is preliminary data.</text>
</comment>
<evidence type="ECO:0000313" key="5">
    <source>
        <dbReference type="Proteomes" id="UP000028839"/>
    </source>
</evidence>
<gene>
    <name evidence="4" type="ORF">IB75_07250</name>
</gene>
<dbReference type="Gene3D" id="2.60.40.790">
    <property type="match status" value="1"/>
</dbReference>
<dbReference type="EMBL" id="JPGN01000043">
    <property type="protein sequence ID" value="KFI19608.1"/>
    <property type="molecule type" value="Genomic_DNA"/>
</dbReference>
<dbReference type="PROSITE" id="PS01031">
    <property type="entry name" value="SHSP"/>
    <property type="match status" value="1"/>
</dbReference>
<evidence type="ECO:0000259" key="3">
    <source>
        <dbReference type="PROSITE" id="PS01031"/>
    </source>
</evidence>
<comment type="similarity">
    <text evidence="1 2">Belongs to the small heat shock protein (HSP20) family.</text>
</comment>
<dbReference type="InterPro" id="IPR002068">
    <property type="entry name" value="A-crystallin/Hsp20_dom"/>
</dbReference>
<reference evidence="4 5" key="1">
    <citation type="submission" date="2014-07" db="EMBL/GenBank/DDBJ databases">
        <title>Comparative analysis of Nitrosococcus oceani genome inventories of strains from Pacific and Atlantic gyres.</title>
        <authorList>
            <person name="Lim C.K."/>
            <person name="Wang L."/>
            <person name="Sayavedra-Soto L.A."/>
            <person name="Klotz M.G."/>
        </authorList>
    </citation>
    <scope>NUCLEOTIDE SEQUENCE [LARGE SCALE GENOMIC DNA]</scope>
    <source>
        <strain evidence="4 5">C-27</strain>
    </source>
</reference>
<dbReference type="HOGENOM" id="CLU_046737_12_3_6"/>